<proteinExistence type="predicted"/>
<reference evidence="1 2" key="1">
    <citation type="submission" date="2012-12" db="EMBL/GenBank/DDBJ databases">
        <title>Novel taxa of Listeriaceae from agricultural environments in the United States.</title>
        <authorList>
            <person name="den Bakker H.C."/>
            <person name="Allred A."/>
            <person name="Warchocki S."/>
            <person name="Wright E.M."/>
            <person name="Burrell A."/>
            <person name="Nightingale K.K."/>
            <person name="Kephart D."/>
            <person name="Wiedmann M."/>
        </authorList>
    </citation>
    <scope>NUCLEOTIDE SEQUENCE [LARGE SCALE GENOMIC DNA]</scope>
    <source>
        <strain evidence="1 2">FSL S10-1203</strain>
    </source>
</reference>
<evidence type="ECO:0000313" key="2">
    <source>
        <dbReference type="Proteomes" id="UP000019241"/>
    </source>
</evidence>
<dbReference type="Proteomes" id="UP000019241">
    <property type="component" value="Unassembled WGS sequence"/>
</dbReference>
<organism evidence="1 2">
    <name type="scientific">Listeria fleischmannii FSL S10-1203</name>
    <dbReference type="NCBI Taxonomy" id="1265822"/>
    <lineage>
        <taxon>Bacteria</taxon>
        <taxon>Bacillati</taxon>
        <taxon>Bacillota</taxon>
        <taxon>Bacilli</taxon>
        <taxon>Bacillales</taxon>
        <taxon>Listeriaceae</taxon>
        <taxon>Listeria</taxon>
    </lineage>
</organism>
<dbReference type="GO" id="GO:0005524">
    <property type="term" value="F:ATP binding"/>
    <property type="evidence" value="ECO:0007669"/>
    <property type="project" value="UniProtKB-KW"/>
</dbReference>
<dbReference type="PATRIC" id="fig|1265822.4.peg.2630"/>
<keyword evidence="1" id="KW-0067">ATP-binding</keyword>
<dbReference type="EMBL" id="AODM01000043">
    <property type="protein sequence ID" value="EUJ52512.1"/>
    <property type="molecule type" value="Genomic_DNA"/>
</dbReference>
<name>W7DLC6_9LIST</name>
<gene>
    <name evidence="1" type="ORF">MCOL2_12947</name>
</gene>
<protein>
    <submittedName>
        <fullName evidence="1">Spermidine/putrescine ABC transporter ATP-binding protein</fullName>
    </submittedName>
</protein>
<accession>W7DLC6</accession>
<keyword evidence="1" id="KW-0547">Nucleotide-binding</keyword>
<evidence type="ECO:0000313" key="1">
    <source>
        <dbReference type="EMBL" id="EUJ52512.1"/>
    </source>
</evidence>
<dbReference type="AlphaFoldDB" id="W7DLC6"/>
<comment type="caution">
    <text evidence="1">The sequence shown here is derived from an EMBL/GenBank/DDBJ whole genome shotgun (WGS) entry which is preliminary data.</text>
</comment>
<sequence>MNGLCTQRKKAKIGDEIGLTFDAEAIHVMRLGETEAEFDKRLESYDEVE</sequence>